<comment type="subcellular location">
    <subcellularLocation>
        <location evidence="1">Membrane</location>
        <topology evidence="1">Single-pass type I membrane protein</topology>
    </subcellularLocation>
</comment>
<evidence type="ECO:0000256" key="11">
    <source>
        <dbReference type="ARBA" id="ARBA00023319"/>
    </source>
</evidence>
<sequence>MGAGRQQPRFGACVFPVYFLRITITKYIFNCLSLSQRLLVHAERRASTVHFLFLYLLHVSSTLRSEHGQGENNTQAVVSQEVQAENVTVVEGGTAEISCHLHQYDGSIVVIQNPVRQTLFFNGTRALKDTRFQLVEFTQKVVKIHLSDAKLEDEGGYFCQLYTEDTHHQIATLTVIVPPDNPLVEVKEQAVEGGEIELTCISPRTRPAATLRWYRDRKELKGFTSKQENGKTFSITNSIRFSVDRKDDRDIVTCEASHPALKGQKKQTQYELDVQFSPTANIQPSQSLVREGDELNLKCEVTGNPRFSASSARRHKPHRRPGDVQAEHKMSFNTTCTHHISPAAAATETEQTQPPGAGQAATMHPNQGGTLEKPQTALWGPSFQYFSCTSHLTIGGREMKVSWNRPAWPVLLDLISALLHLHIPTC</sequence>
<keyword evidence="10" id="KW-0325">Glycoprotein</keyword>
<evidence type="ECO:0000256" key="14">
    <source>
        <dbReference type="SAM" id="MobiDB-lite"/>
    </source>
</evidence>
<dbReference type="FunFam" id="2.60.40.10:FF:000013">
    <property type="entry name" value="cell adhesion molecule 1 isoform X1"/>
    <property type="match status" value="1"/>
</dbReference>
<keyword evidence="7" id="KW-1133">Transmembrane helix</keyword>
<dbReference type="PANTHER" id="PTHR45889">
    <property type="entry name" value="IG-LIKE DOMAIN-CONTAINING PROTEIN"/>
    <property type="match status" value="1"/>
</dbReference>
<evidence type="ECO:0000256" key="9">
    <source>
        <dbReference type="ARBA" id="ARBA00023157"/>
    </source>
</evidence>
<gene>
    <name evidence="16" type="primary">cadm4</name>
</gene>
<evidence type="ECO:0000256" key="6">
    <source>
        <dbReference type="ARBA" id="ARBA00022889"/>
    </source>
</evidence>
<dbReference type="InterPro" id="IPR036179">
    <property type="entry name" value="Ig-like_dom_sf"/>
</dbReference>
<keyword evidence="5" id="KW-0677">Repeat</keyword>
<organism evidence="16">
    <name type="scientific">Xenopus tropicalis</name>
    <name type="common">Western clawed frog</name>
    <name type="synonym">Silurana tropicalis</name>
    <dbReference type="NCBI Taxonomy" id="8364"/>
    <lineage>
        <taxon>Eukaryota</taxon>
        <taxon>Metazoa</taxon>
        <taxon>Chordata</taxon>
        <taxon>Craniata</taxon>
        <taxon>Vertebrata</taxon>
        <taxon>Euteleostomi</taxon>
        <taxon>Amphibia</taxon>
        <taxon>Batrachia</taxon>
        <taxon>Anura</taxon>
        <taxon>Pipoidea</taxon>
        <taxon>Pipidae</taxon>
        <taxon>Xenopodinae</taxon>
        <taxon>Xenopus</taxon>
        <taxon>Silurana</taxon>
    </lineage>
</organism>
<evidence type="ECO:0000313" key="16">
    <source>
        <dbReference type="Ensembl" id="ENSXETP00000119177"/>
    </source>
</evidence>
<evidence type="ECO:0000256" key="3">
    <source>
        <dbReference type="ARBA" id="ARBA00022692"/>
    </source>
</evidence>
<proteinExistence type="inferred from homology"/>
<dbReference type="AlphaFoldDB" id="A0A803KFF0"/>
<dbReference type="GO" id="GO:0016020">
    <property type="term" value="C:membrane"/>
    <property type="evidence" value="ECO:0007669"/>
    <property type="project" value="UniProtKB-SubCell"/>
</dbReference>
<dbReference type="Pfam" id="PF07686">
    <property type="entry name" value="V-set"/>
    <property type="match status" value="1"/>
</dbReference>
<dbReference type="Bgee" id="ENSXETG00000015112">
    <property type="expression patterns" value="Expressed in brain and 7 other cell types or tissues"/>
</dbReference>
<dbReference type="GeneTree" id="ENSGT00940000161223"/>
<dbReference type="Gene3D" id="2.60.40.10">
    <property type="entry name" value="Immunoglobulins"/>
    <property type="match status" value="2"/>
</dbReference>
<dbReference type="PROSITE" id="PS50835">
    <property type="entry name" value="IG_LIKE"/>
    <property type="match status" value="1"/>
</dbReference>
<evidence type="ECO:0000256" key="7">
    <source>
        <dbReference type="ARBA" id="ARBA00022989"/>
    </source>
</evidence>
<dbReference type="Xenbase" id="XB-GENE-992659">
    <property type="gene designation" value="cadm4"/>
</dbReference>
<dbReference type="Pfam" id="PF08205">
    <property type="entry name" value="C2-set_2"/>
    <property type="match status" value="1"/>
</dbReference>
<dbReference type="FunFam" id="2.60.40.10:FF:000588">
    <property type="entry name" value="Cell adhesion molecule 4"/>
    <property type="match status" value="1"/>
</dbReference>
<evidence type="ECO:0000256" key="13">
    <source>
        <dbReference type="ARBA" id="ARBA00075018"/>
    </source>
</evidence>
<dbReference type="SUPFAM" id="SSF48726">
    <property type="entry name" value="Immunoglobulin"/>
    <property type="match status" value="2"/>
</dbReference>
<dbReference type="InterPro" id="IPR013106">
    <property type="entry name" value="Ig_V-set"/>
</dbReference>
<evidence type="ECO:0000259" key="15">
    <source>
        <dbReference type="PROSITE" id="PS50835"/>
    </source>
</evidence>
<comment type="similarity">
    <text evidence="2">Belongs to the nectin family.</text>
</comment>
<evidence type="ECO:0000256" key="10">
    <source>
        <dbReference type="ARBA" id="ARBA00023180"/>
    </source>
</evidence>
<dbReference type="CDD" id="cd05885">
    <property type="entry name" value="IgI_2_Necl-4"/>
    <property type="match status" value="1"/>
</dbReference>
<name>A0A803KFF0_XENTR</name>
<keyword evidence="11" id="KW-0393">Immunoglobulin domain</keyword>
<accession>A0A803KFF0</accession>
<feature type="domain" description="Ig-like" evidence="15">
    <location>
        <begin position="179"/>
        <end position="271"/>
    </location>
</feature>
<feature type="compositionally biased region" description="Low complexity" evidence="14">
    <location>
        <begin position="344"/>
        <end position="355"/>
    </location>
</feature>
<evidence type="ECO:0000256" key="2">
    <source>
        <dbReference type="ARBA" id="ARBA00007810"/>
    </source>
</evidence>
<evidence type="ECO:0000256" key="4">
    <source>
        <dbReference type="ARBA" id="ARBA00022729"/>
    </source>
</evidence>
<dbReference type="InterPro" id="IPR003599">
    <property type="entry name" value="Ig_sub"/>
</dbReference>
<dbReference type="Ensembl" id="ENSXETT00000115558">
    <property type="protein sequence ID" value="ENSXETP00000119177"/>
    <property type="gene ID" value="ENSXETG00000015112"/>
</dbReference>
<feature type="region of interest" description="Disordered" evidence="14">
    <location>
        <begin position="344"/>
        <end position="367"/>
    </location>
</feature>
<evidence type="ECO:0000256" key="12">
    <source>
        <dbReference type="ARBA" id="ARBA00068777"/>
    </source>
</evidence>
<dbReference type="InterPro" id="IPR013162">
    <property type="entry name" value="CD80_C2-set"/>
</dbReference>
<reference evidence="16" key="1">
    <citation type="journal article" date="2010" name="Science">
        <title>The genome of the Western clawed frog Xenopus tropicalis.</title>
        <authorList>
            <person name="Hellsten U."/>
            <person name="Harland R.M."/>
            <person name="Gilchrist M.J."/>
            <person name="Hendrix D."/>
            <person name="Jurka J."/>
            <person name="Kapitonov V."/>
            <person name="Ovcharenko I."/>
            <person name="Putnam N.H."/>
            <person name="Shu S."/>
            <person name="Taher L."/>
            <person name="Blitz I.L."/>
            <person name="Blumberg B."/>
            <person name="Dichmann D.S."/>
            <person name="Dubchak I."/>
            <person name="Amaya E."/>
            <person name="Detter J.C."/>
            <person name="Fletcher R."/>
            <person name="Gerhard D.S."/>
            <person name="Goodstein D."/>
            <person name="Graves T."/>
            <person name="Grigoriev I.V."/>
            <person name="Grimwood J."/>
            <person name="Kawashima T."/>
            <person name="Lindquist E."/>
            <person name="Lucas S.M."/>
            <person name="Mead P.E."/>
            <person name="Mitros T."/>
            <person name="Ogino H."/>
            <person name="Ohta Y."/>
            <person name="Poliakov A.V."/>
            <person name="Pollet N."/>
            <person name="Robert J."/>
            <person name="Salamov A."/>
            <person name="Sater A.K."/>
            <person name="Schmutz J."/>
            <person name="Terry A."/>
            <person name="Vize P.D."/>
            <person name="Warren W.C."/>
            <person name="Wells D."/>
            <person name="Wills A."/>
            <person name="Wilson R.K."/>
            <person name="Zimmerman L.B."/>
            <person name="Zorn A.M."/>
            <person name="Grainger R."/>
            <person name="Grammer T."/>
            <person name="Khokha M.K."/>
            <person name="Richardson P.M."/>
            <person name="Rokhsar D.S."/>
        </authorList>
    </citation>
    <scope>NUCLEOTIDE SEQUENCE [LARGE SCALE GENOMIC DNA]</scope>
    <source>
        <strain evidence="16">Nigerian</strain>
    </source>
</reference>
<keyword evidence="4" id="KW-0732">Signal</keyword>
<dbReference type="SMART" id="SM00409">
    <property type="entry name" value="IG"/>
    <property type="match status" value="2"/>
</dbReference>
<dbReference type="InterPro" id="IPR013783">
    <property type="entry name" value="Ig-like_fold"/>
</dbReference>
<keyword evidence="6" id="KW-0130">Cell adhesion</keyword>
<reference evidence="16" key="2">
    <citation type="submission" date="2021-03" db="UniProtKB">
        <authorList>
            <consortium name="Ensembl"/>
        </authorList>
    </citation>
    <scope>IDENTIFICATION</scope>
</reference>
<keyword evidence="8" id="KW-0472">Membrane</keyword>
<evidence type="ECO:0000256" key="1">
    <source>
        <dbReference type="ARBA" id="ARBA00004479"/>
    </source>
</evidence>
<evidence type="ECO:0000256" key="5">
    <source>
        <dbReference type="ARBA" id="ARBA00022737"/>
    </source>
</evidence>
<keyword evidence="3" id="KW-0812">Transmembrane</keyword>
<dbReference type="InterPro" id="IPR007110">
    <property type="entry name" value="Ig-like_dom"/>
</dbReference>
<dbReference type="GO" id="GO:0007155">
    <property type="term" value="P:cell adhesion"/>
    <property type="evidence" value="ECO:0007669"/>
    <property type="project" value="UniProtKB-KW"/>
</dbReference>
<dbReference type="PANTHER" id="PTHR45889:SF3">
    <property type="entry name" value="CELL ADHESION MOLECULE 4"/>
    <property type="match status" value="1"/>
</dbReference>
<protein>
    <recommendedName>
        <fullName evidence="12">Cell adhesion molecule 4</fullName>
    </recommendedName>
    <alternativeName>
        <fullName evidence="13">Immunoglobulin superfamily member 4C</fullName>
    </alternativeName>
</protein>
<evidence type="ECO:0000256" key="8">
    <source>
        <dbReference type="ARBA" id="ARBA00023136"/>
    </source>
</evidence>
<keyword evidence="9" id="KW-1015">Disulfide bond</keyword>